<dbReference type="FunFam" id="1.20.1440.230:FF:000001">
    <property type="entry name" value="Mitochondrial NADH dehydrogenase flavoprotein 1"/>
    <property type="match status" value="1"/>
</dbReference>
<dbReference type="Gene3D" id="3.40.50.11540">
    <property type="entry name" value="NADH-ubiquinone oxidoreductase 51kDa subunit"/>
    <property type="match status" value="1"/>
</dbReference>
<proteinExistence type="inferred from homology"/>
<keyword evidence="4" id="KW-0408">Iron</keyword>
<comment type="caution">
    <text evidence="7">The sequence shown here is derived from an EMBL/GenBank/DDBJ whole genome shotgun (WGS) entry which is preliminary data.</text>
</comment>
<dbReference type="PANTHER" id="PTHR43578">
    <property type="entry name" value="NADH-QUINONE OXIDOREDUCTASE SUBUNIT F"/>
    <property type="match status" value="1"/>
</dbReference>
<accession>X0TRG1</accession>
<organism evidence="7">
    <name type="scientific">marine sediment metagenome</name>
    <dbReference type="NCBI Taxonomy" id="412755"/>
    <lineage>
        <taxon>unclassified sequences</taxon>
        <taxon>metagenomes</taxon>
        <taxon>ecological metagenomes</taxon>
    </lineage>
</organism>
<dbReference type="InterPro" id="IPR028261">
    <property type="entry name" value="DPD_II"/>
</dbReference>
<evidence type="ECO:0000256" key="4">
    <source>
        <dbReference type="ARBA" id="ARBA00023004"/>
    </source>
</evidence>
<dbReference type="FunFam" id="3.10.20.600:FF:000007">
    <property type="entry name" value="NAD-reducing hydrogenase subunit HoxF"/>
    <property type="match status" value="1"/>
</dbReference>
<dbReference type="InterPro" id="IPR036188">
    <property type="entry name" value="FAD/NAD-bd_sf"/>
</dbReference>
<keyword evidence="3" id="KW-0479">Metal-binding</keyword>
<reference evidence="7" key="1">
    <citation type="journal article" date="2014" name="Front. Microbiol.">
        <title>High frequency of phylogenetically diverse reductive dehalogenase-homologous genes in deep subseafloor sedimentary metagenomes.</title>
        <authorList>
            <person name="Kawai M."/>
            <person name="Futagami T."/>
            <person name="Toyoda A."/>
            <person name="Takaki Y."/>
            <person name="Nishi S."/>
            <person name="Hori S."/>
            <person name="Arai W."/>
            <person name="Tsubouchi T."/>
            <person name="Morono Y."/>
            <person name="Uchiyama I."/>
            <person name="Ito T."/>
            <person name="Fujiyama A."/>
            <person name="Inagaki F."/>
            <person name="Takami H."/>
        </authorList>
    </citation>
    <scope>NUCLEOTIDE SEQUENCE</scope>
    <source>
        <strain evidence="7">Expedition CK06-06</strain>
    </source>
</reference>
<keyword evidence="5" id="KW-0411">Iron-sulfur</keyword>
<evidence type="ECO:0000313" key="7">
    <source>
        <dbReference type="EMBL" id="GAF78720.1"/>
    </source>
</evidence>
<feature type="domain" description="NADH-ubiquinone oxidoreductase 51kDa subunit iron-sulphur binding" evidence="6">
    <location>
        <begin position="164"/>
        <end position="209"/>
    </location>
</feature>
<dbReference type="PANTHER" id="PTHR43578:SF3">
    <property type="entry name" value="NADH-QUINONE OXIDOREDUCTASE SUBUNIT F"/>
    <property type="match status" value="1"/>
</dbReference>
<dbReference type="SUPFAM" id="SSF140490">
    <property type="entry name" value="Nqo1C-terminal domain-like"/>
    <property type="match status" value="1"/>
</dbReference>
<dbReference type="InterPro" id="IPR037225">
    <property type="entry name" value="Nuo51_FMN-bd_sf"/>
</dbReference>
<dbReference type="Pfam" id="PF10531">
    <property type="entry name" value="SLBB"/>
    <property type="match status" value="1"/>
</dbReference>
<dbReference type="PRINTS" id="PR00419">
    <property type="entry name" value="ADXRDTASE"/>
</dbReference>
<dbReference type="Gene3D" id="3.10.20.600">
    <property type="match status" value="1"/>
</dbReference>
<dbReference type="InterPro" id="IPR037207">
    <property type="entry name" value="Nuop51_4Fe4S-bd_sf"/>
</dbReference>
<dbReference type="Gene3D" id="3.50.50.60">
    <property type="entry name" value="FAD/NAD(P)-binding domain"/>
    <property type="match status" value="1"/>
</dbReference>
<evidence type="ECO:0000256" key="3">
    <source>
        <dbReference type="ARBA" id="ARBA00022723"/>
    </source>
</evidence>
<dbReference type="InterPro" id="IPR019554">
    <property type="entry name" value="Soluble_ligand-bd"/>
</dbReference>
<dbReference type="EMBL" id="BARS01005790">
    <property type="protein sequence ID" value="GAF78720.1"/>
    <property type="molecule type" value="Genomic_DNA"/>
</dbReference>
<dbReference type="InterPro" id="IPR011538">
    <property type="entry name" value="Nuo51_FMN-bd"/>
</dbReference>
<comment type="similarity">
    <text evidence="1">Belongs to the complex I 51 kDa subunit family.</text>
</comment>
<dbReference type="Pfam" id="PF14691">
    <property type="entry name" value="Fer4_20"/>
    <property type="match status" value="1"/>
</dbReference>
<name>X0TRG1_9ZZZZ</name>
<dbReference type="Pfam" id="PF01512">
    <property type="entry name" value="Complex1_51K"/>
    <property type="match status" value="1"/>
</dbReference>
<dbReference type="AlphaFoldDB" id="X0TRG1"/>
<feature type="non-terminal residue" evidence="7">
    <location>
        <position position="428"/>
    </location>
</feature>
<protein>
    <recommendedName>
        <fullName evidence="6">NADH-ubiquinone oxidoreductase 51kDa subunit iron-sulphur binding domain-containing protein</fullName>
    </recommendedName>
</protein>
<dbReference type="SUPFAM" id="SSF51971">
    <property type="entry name" value="Nucleotide-binding domain"/>
    <property type="match status" value="1"/>
</dbReference>
<evidence type="ECO:0000256" key="1">
    <source>
        <dbReference type="ARBA" id="ARBA00007523"/>
    </source>
</evidence>
<dbReference type="GO" id="GO:0051539">
    <property type="term" value="F:4 iron, 4 sulfur cluster binding"/>
    <property type="evidence" value="ECO:0007669"/>
    <property type="project" value="UniProtKB-KW"/>
</dbReference>
<dbReference type="GO" id="GO:0046872">
    <property type="term" value="F:metal ion binding"/>
    <property type="evidence" value="ECO:0007669"/>
    <property type="project" value="UniProtKB-KW"/>
</dbReference>
<dbReference type="SUPFAM" id="SSF142019">
    <property type="entry name" value="Nqo1 FMN-binding domain-like"/>
    <property type="match status" value="1"/>
</dbReference>
<keyword evidence="2" id="KW-0004">4Fe-4S</keyword>
<dbReference type="Pfam" id="PF10589">
    <property type="entry name" value="NADH_4Fe-4S"/>
    <property type="match status" value="1"/>
</dbReference>
<evidence type="ECO:0000256" key="2">
    <source>
        <dbReference type="ARBA" id="ARBA00022485"/>
    </source>
</evidence>
<dbReference type="SMART" id="SM00928">
    <property type="entry name" value="NADH_4Fe-4S"/>
    <property type="match status" value="1"/>
</dbReference>
<dbReference type="Gene3D" id="1.20.1440.230">
    <property type="entry name" value="NADH-ubiquinone oxidoreductase 51kDa subunit, iron-sulphur binding domain"/>
    <property type="match status" value="1"/>
</dbReference>
<dbReference type="InterPro" id="IPR019575">
    <property type="entry name" value="Nuop51_4Fe4S-bd"/>
</dbReference>
<evidence type="ECO:0000259" key="6">
    <source>
        <dbReference type="SMART" id="SM00928"/>
    </source>
</evidence>
<dbReference type="SUPFAM" id="SSF142984">
    <property type="entry name" value="Nqo1 middle domain-like"/>
    <property type="match status" value="1"/>
</dbReference>
<dbReference type="Pfam" id="PF13450">
    <property type="entry name" value="NAD_binding_8"/>
    <property type="match status" value="1"/>
</dbReference>
<sequence length="428" mass="46391">MGAGAFVCGEETALIASIEGGRGIPRQRPPFPAERGLWDRPTNINNVETWANVPLIIAKGASWYSKIGTEKSKGTKIFSLVGKINNTGLVEVPLGMTLREIIYDIGGGIPHGKRFKAVQTGGPSGGCIPASLLDLPIDYESLTEAGSIMGSGGMIVMDEDTCMVDIARYYTSFLNDESCGKCLSCRNGTQRMLEILTDISEGKGKEDDIALLEELAFVVKDTSLCGLGQTAPNPVLASLRYFRDEYEEHIKKHYCRAGVCKALVKSPCQNACPAGIDVPRYIRLITEGKFGEAVAVVREKVPFPAVLGYVCLHFCEAKCRRGEIDESLAIRLLKRFAAEHDTGLWKQNSKVLPPSGKKVAVVGSGPAGLTAAYYLAKLGHEVTVLEASPVVGGMMRLGIPEYRLPREVLDREIEEIKAVGVEIRTNNK</sequence>
<gene>
    <name evidence="7" type="ORF">S01H1_11357</name>
</gene>
<evidence type="ECO:0000256" key="5">
    <source>
        <dbReference type="ARBA" id="ARBA00023014"/>
    </source>
</evidence>